<reference evidence="1" key="1">
    <citation type="submission" date="2021-06" db="EMBL/GenBank/DDBJ databases">
        <authorList>
            <person name="Kallberg Y."/>
            <person name="Tangrot J."/>
            <person name="Rosling A."/>
        </authorList>
    </citation>
    <scope>NUCLEOTIDE SEQUENCE</scope>
    <source>
        <strain evidence="1">FL966</strain>
    </source>
</reference>
<organism evidence="1 2">
    <name type="scientific">Cetraspora pellucida</name>
    <dbReference type="NCBI Taxonomy" id="1433469"/>
    <lineage>
        <taxon>Eukaryota</taxon>
        <taxon>Fungi</taxon>
        <taxon>Fungi incertae sedis</taxon>
        <taxon>Mucoromycota</taxon>
        <taxon>Glomeromycotina</taxon>
        <taxon>Glomeromycetes</taxon>
        <taxon>Diversisporales</taxon>
        <taxon>Gigasporaceae</taxon>
        <taxon>Cetraspora</taxon>
    </lineage>
</organism>
<protein>
    <submittedName>
        <fullName evidence="1">22946_t:CDS:1</fullName>
    </submittedName>
</protein>
<dbReference type="OrthoDB" id="2449280at2759"/>
<keyword evidence="2" id="KW-1185">Reference proteome</keyword>
<dbReference type="Proteomes" id="UP000789759">
    <property type="component" value="Unassembled WGS sequence"/>
</dbReference>
<feature type="non-terminal residue" evidence="1">
    <location>
        <position position="226"/>
    </location>
</feature>
<evidence type="ECO:0000313" key="2">
    <source>
        <dbReference type="Proteomes" id="UP000789759"/>
    </source>
</evidence>
<proteinExistence type="predicted"/>
<sequence>QIRKSGRVQAIHHATKAWVNALETFCADVGYSGKIEDINDKNTLENQLFKFIHLNEKSIFLKPINLLNPKAFYLFNKTLNGKLKSLASKGLGEHNKADSLTLHKVQAILSHSSLQKSTPKGLLKHTFFYNFIFLVLHEEIDVQLFNSKTNQYSLDNPKAQAKLLSLSNIKDIIDNYNFYIIKRPSTALNTGLDLTSQQISNHSGHKTSVQVLKELGYSNAVVISIT</sequence>
<name>A0A9N8ZRR4_9GLOM</name>
<gene>
    <name evidence="1" type="ORF">CPELLU_LOCUS2670</name>
</gene>
<dbReference type="EMBL" id="CAJVQA010001188">
    <property type="protein sequence ID" value="CAG8505691.1"/>
    <property type="molecule type" value="Genomic_DNA"/>
</dbReference>
<dbReference type="AlphaFoldDB" id="A0A9N8ZRR4"/>
<comment type="caution">
    <text evidence="1">The sequence shown here is derived from an EMBL/GenBank/DDBJ whole genome shotgun (WGS) entry which is preliminary data.</text>
</comment>
<accession>A0A9N8ZRR4</accession>
<evidence type="ECO:0000313" key="1">
    <source>
        <dbReference type="EMBL" id="CAG8505691.1"/>
    </source>
</evidence>